<dbReference type="EMBL" id="DF157100">
    <property type="protein sequence ID" value="GAB66309.1"/>
    <property type="molecule type" value="Genomic_DNA"/>
</dbReference>
<dbReference type="OrthoDB" id="380530at2759"/>
<keyword evidence="2" id="KW-1185">Reference proteome</keyword>
<dbReference type="VEuPathDB" id="PlasmoDB:PCYB_084700"/>
<dbReference type="RefSeq" id="XP_004222256.1">
    <property type="nucleotide sequence ID" value="XM_004222208.1"/>
</dbReference>
<gene>
    <name evidence="1" type="ORF">PCYB_084700</name>
</gene>
<evidence type="ECO:0000313" key="2">
    <source>
        <dbReference type="Proteomes" id="UP000006319"/>
    </source>
</evidence>
<proteinExistence type="predicted"/>
<dbReference type="KEGG" id="pcy:PCYB_084700"/>
<protein>
    <submittedName>
        <fullName evidence="1">Uncharacterized protein</fullName>
    </submittedName>
</protein>
<accession>K6USS8</accession>
<evidence type="ECO:0000313" key="1">
    <source>
        <dbReference type="EMBL" id="GAB66309.1"/>
    </source>
</evidence>
<organism evidence="1 2">
    <name type="scientific">Plasmodium cynomolgi (strain B)</name>
    <dbReference type="NCBI Taxonomy" id="1120755"/>
    <lineage>
        <taxon>Eukaryota</taxon>
        <taxon>Sar</taxon>
        <taxon>Alveolata</taxon>
        <taxon>Apicomplexa</taxon>
        <taxon>Aconoidasida</taxon>
        <taxon>Haemosporida</taxon>
        <taxon>Plasmodiidae</taxon>
        <taxon>Plasmodium</taxon>
        <taxon>Plasmodium (Plasmodium)</taxon>
    </lineage>
</organism>
<dbReference type="Proteomes" id="UP000006319">
    <property type="component" value="Chromosome 8"/>
</dbReference>
<dbReference type="GeneID" id="14692661"/>
<dbReference type="eggNOG" id="ENOG502QY34">
    <property type="taxonomic scope" value="Eukaryota"/>
</dbReference>
<dbReference type="AlphaFoldDB" id="K6USS8"/>
<dbReference type="OMA" id="EKNMEWC"/>
<sequence>MCSNTYFYNTFARKSSLNGNLTKQKFERLPRNGNRTTAFSKLLVACVLVLLCLLPVFTQREGVISQTKLSNNARSLAMKKMENRPWSGLSTSSLDDPEFQMIIERWADFEDRMQRKWEYIEYLEHDAWHQLLFGTWLIASLMMNKSSNTTRIFEDWLNMCHVMGMKRVNKNKDDNDILNDVIKKLKHKAFNKLIKDWDVEVEDYWKDIVRMKLEKNMEWCNILRTKCNAWINYHFS</sequence>
<name>K6USS8_PLACD</name>
<reference evidence="1 2" key="1">
    <citation type="journal article" date="2012" name="Nat. Genet.">
        <title>Plasmodium cynomolgi genome sequences provide insight into Plasmodium vivax and the monkey malaria clade.</title>
        <authorList>
            <person name="Tachibana S."/>
            <person name="Sullivan S.A."/>
            <person name="Kawai S."/>
            <person name="Nakamura S."/>
            <person name="Kim H.R."/>
            <person name="Goto N."/>
            <person name="Arisue N."/>
            <person name="Palacpac N.M.Q."/>
            <person name="Honma H."/>
            <person name="Yagi M."/>
            <person name="Tougan T."/>
            <person name="Katakai Y."/>
            <person name="Kaneko O."/>
            <person name="Mita T."/>
            <person name="Kita K."/>
            <person name="Yasutomi Y."/>
            <person name="Sutton P.L."/>
            <person name="Shakhbatyan R."/>
            <person name="Horii T."/>
            <person name="Yasunaga T."/>
            <person name="Barnwell J.W."/>
            <person name="Escalante A.A."/>
            <person name="Carlton J.M."/>
            <person name="Tanabe K."/>
        </authorList>
    </citation>
    <scope>NUCLEOTIDE SEQUENCE [LARGE SCALE GENOMIC DNA]</scope>
    <source>
        <strain evidence="1 2">B</strain>
    </source>
</reference>
<dbReference type="PhylomeDB" id="K6USS8"/>